<comment type="caution">
    <text evidence="1">The sequence shown here is derived from an EMBL/GenBank/DDBJ whole genome shotgun (WGS) entry which is preliminary data.</text>
</comment>
<keyword evidence="2" id="KW-1185">Reference proteome</keyword>
<protein>
    <submittedName>
        <fullName evidence="1">Uncharacterized protein</fullName>
    </submittedName>
</protein>
<organism evidence="1 2">
    <name type="scientific">Rhizopus oryzae</name>
    <name type="common">Mucormycosis agent</name>
    <name type="synonym">Rhizopus arrhizus var. delemar</name>
    <dbReference type="NCBI Taxonomy" id="64495"/>
    <lineage>
        <taxon>Eukaryota</taxon>
        <taxon>Fungi</taxon>
        <taxon>Fungi incertae sedis</taxon>
        <taxon>Mucoromycota</taxon>
        <taxon>Mucoromycotina</taxon>
        <taxon>Mucoromycetes</taxon>
        <taxon>Mucorales</taxon>
        <taxon>Mucorineae</taxon>
        <taxon>Rhizopodaceae</taxon>
        <taxon>Rhizopus</taxon>
    </lineage>
</organism>
<proteinExistence type="predicted"/>
<dbReference type="Proteomes" id="UP000716291">
    <property type="component" value="Unassembled WGS sequence"/>
</dbReference>
<evidence type="ECO:0000313" key="1">
    <source>
        <dbReference type="EMBL" id="KAG1313830.1"/>
    </source>
</evidence>
<dbReference type="EMBL" id="JAANQT010000159">
    <property type="protein sequence ID" value="KAG1313830.1"/>
    <property type="molecule type" value="Genomic_DNA"/>
</dbReference>
<name>A0A9P7BW55_RHIOR</name>
<evidence type="ECO:0000313" key="2">
    <source>
        <dbReference type="Proteomes" id="UP000716291"/>
    </source>
</evidence>
<reference evidence="1" key="1">
    <citation type="journal article" date="2020" name="Microb. Genom.">
        <title>Genetic diversity of clinical and environmental Mucorales isolates obtained from an investigation of mucormycosis cases among solid organ transplant recipients.</title>
        <authorList>
            <person name="Nguyen M.H."/>
            <person name="Kaul D."/>
            <person name="Muto C."/>
            <person name="Cheng S.J."/>
            <person name="Richter R.A."/>
            <person name="Bruno V.M."/>
            <person name="Liu G."/>
            <person name="Beyhan S."/>
            <person name="Sundermann A.J."/>
            <person name="Mounaud S."/>
            <person name="Pasculle A.W."/>
            <person name="Nierman W.C."/>
            <person name="Driscoll E."/>
            <person name="Cumbie R."/>
            <person name="Clancy C.J."/>
            <person name="Dupont C.L."/>
        </authorList>
    </citation>
    <scope>NUCLEOTIDE SEQUENCE</scope>
    <source>
        <strain evidence="1">GL11</strain>
    </source>
</reference>
<dbReference type="AlphaFoldDB" id="A0A9P7BW55"/>
<sequence>MSSNDYLSAQQDFEYENDYFNDYDQVMVDTVNEADCQDNEEQDEYIMNDRLLKLIVDVQSYLSEAPTSDSPLLALQYKMYTYLKQRALEMNDISA</sequence>
<dbReference type="OrthoDB" id="2235387at2759"/>
<accession>A0A9P7BW55</accession>
<gene>
    <name evidence="1" type="ORF">G6F64_001943</name>
</gene>